<dbReference type="Proteomes" id="UP001630127">
    <property type="component" value="Unassembled WGS sequence"/>
</dbReference>
<organism evidence="2 3">
    <name type="scientific">Cinchona calisaya</name>
    <dbReference type="NCBI Taxonomy" id="153742"/>
    <lineage>
        <taxon>Eukaryota</taxon>
        <taxon>Viridiplantae</taxon>
        <taxon>Streptophyta</taxon>
        <taxon>Embryophyta</taxon>
        <taxon>Tracheophyta</taxon>
        <taxon>Spermatophyta</taxon>
        <taxon>Magnoliopsida</taxon>
        <taxon>eudicotyledons</taxon>
        <taxon>Gunneridae</taxon>
        <taxon>Pentapetalae</taxon>
        <taxon>asterids</taxon>
        <taxon>lamiids</taxon>
        <taxon>Gentianales</taxon>
        <taxon>Rubiaceae</taxon>
        <taxon>Cinchonoideae</taxon>
        <taxon>Cinchoneae</taxon>
        <taxon>Cinchona</taxon>
    </lineage>
</organism>
<sequence>MKANGMVKRNQPQKRTTTSQLNRINEVQVYNPVIRSSSIVNTSQTTNLKKKGNGSQGKANQISPTTAGELNKGLDKTTTLAVPRRDSIRGNLENIEQLKLELKERKVTQQKDEELSSPEASTSMRETTLVEEKRTKILLKCNSPTTEVDMVDIGTDCYHIVEVETTSKAN</sequence>
<evidence type="ECO:0000313" key="3">
    <source>
        <dbReference type="Proteomes" id="UP001630127"/>
    </source>
</evidence>
<evidence type="ECO:0000313" key="2">
    <source>
        <dbReference type="EMBL" id="KAL3529408.1"/>
    </source>
</evidence>
<feature type="region of interest" description="Disordered" evidence="1">
    <location>
        <begin position="41"/>
        <end position="74"/>
    </location>
</feature>
<feature type="compositionally biased region" description="Polar residues" evidence="1">
    <location>
        <begin position="56"/>
        <end position="68"/>
    </location>
</feature>
<name>A0ABD3ACX5_9GENT</name>
<evidence type="ECO:0000256" key="1">
    <source>
        <dbReference type="SAM" id="MobiDB-lite"/>
    </source>
</evidence>
<protein>
    <submittedName>
        <fullName evidence="2">Uncharacterized protein</fullName>
    </submittedName>
</protein>
<accession>A0ABD3ACX5</accession>
<dbReference type="EMBL" id="JBJUIK010000004">
    <property type="protein sequence ID" value="KAL3529408.1"/>
    <property type="molecule type" value="Genomic_DNA"/>
</dbReference>
<gene>
    <name evidence="2" type="ORF">ACH5RR_008730</name>
</gene>
<comment type="caution">
    <text evidence="2">The sequence shown here is derived from an EMBL/GenBank/DDBJ whole genome shotgun (WGS) entry which is preliminary data.</text>
</comment>
<feature type="region of interest" description="Disordered" evidence="1">
    <location>
        <begin position="106"/>
        <end position="128"/>
    </location>
</feature>
<reference evidence="2 3" key="1">
    <citation type="submission" date="2024-11" db="EMBL/GenBank/DDBJ databases">
        <title>A near-complete genome assembly of Cinchona calisaya.</title>
        <authorList>
            <person name="Lian D.C."/>
            <person name="Zhao X.W."/>
            <person name="Wei L."/>
        </authorList>
    </citation>
    <scope>NUCLEOTIDE SEQUENCE [LARGE SCALE GENOMIC DNA]</scope>
    <source>
        <tissue evidence="2">Nenye</tissue>
    </source>
</reference>
<dbReference type="AlphaFoldDB" id="A0ABD3ACX5"/>
<proteinExistence type="predicted"/>
<keyword evidence="3" id="KW-1185">Reference proteome</keyword>